<dbReference type="OMA" id="RICISTW"/>
<evidence type="ECO:0000313" key="2">
    <source>
        <dbReference type="Proteomes" id="UP000472272"/>
    </source>
</evidence>
<accession>A0A670IK97</accession>
<protein>
    <submittedName>
        <fullName evidence="1">Uncharacterized protein</fullName>
    </submittedName>
</protein>
<name>A0A670IK97_PODMU</name>
<evidence type="ECO:0000313" key="1">
    <source>
        <dbReference type="Ensembl" id="ENSPMRP00000012435.1"/>
    </source>
</evidence>
<dbReference type="AlphaFoldDB" id="A0A670IK97"/>
<reference evidence="1" key="2">
    <citation type="submission" date="2025-08" db="UniProtKB">
        <authorList>
            <consortium name="Ensembl"/>
        </authorList>
    </citation>
    <scope>IDENTIFICATION</scope>
</reference>
<dbReference type="Proteomes" id="UP000472272">
    <property type="component" value="Chromosome 7"/>
</dbReference>
<proteinExistence type="predicted"/>
<dbReference type="Ensembl" id="ENSPMRT00000013279.1">
    <property type="protein sequence ID" value="ENSPMRP00000012435.1"/>
    <property type="gene ID" value="ENSPMRG00000008313.1"/>
</dbReference>
<keyword evidence="2" id="KW-1185">Reference proteome</keyword>
<reference evidence="1 2" key="1">
    <citation type="journal article" date="2019" name="Proc. Natl. Acad. Sci. U.S.A.">
        <title>Regulatory changes in pterin and carotenoid genes underlie balanced color polymorphisms in the wall lizard.</title>
        <authorList>
            <person name="Andrade P."/>
            <person name="Pinho C."/>
            <person name="Perez I de Lanuza G."/>
            <person name="Afonso S."/>
            <person name="Brejcha J."/>
            <person name="Rubin C.J."/>
            <person name="Wallerman O."/>
            <person name="Pereira P."/>
            <person name="Sabatino S.J."/>
            <person name="Bellati A."/>
            <person name="Pellitteri-Rosa D."/>
            <person name="Bosakova Z."/>
            <person name="Bunikis I."/>
            <person name="Carretero M.A."/>
            <person name="Feiner N."/>
            <person name="Marsik P."/>
            <person name="Pauperio F."/>
            <person name="Salvi D."/>
            <person name="Soler L."/>
            <person name="While G.M."/>
            <person name="Uller T."/>
            <person name="Font E."/>
            <person name="Andersson L."/>
            <person name="Carneiro M."/>
        </authorList>
    </citation>
    <scope>NUCLEOTIDE SEQUENCE</scope>
</reference>
<sequence length="65" mass="6836">VSRTVTTTWASPDLWGVPPSLAVTTSLCVACCSRSKGFSSTSSGYLLPSPRVCISSRKSWLGLSV</sequence>
<organism evidence="1 2">
    <name type="scientific">Podarcis muralis</name>
    <name type="common">Wall lizard</name>
    <name type="synonym">Lacerta muralis</name>
    <dbReference type="NCBI Taxonomy" id="64176"/>
    <lineage>
        <taxon>Eukaryota</taxon>
        <taxon>Metazoa</taxon>
        <taxon>Chordata</taxon>
        <taxon>Craniata</taxon>
        <taxon>Vertebrata</taxon>
        <taxon>Euteleostomi</taxon>
        <taxon>Lepidosauria</taxon>
        <taxon>Squamata</taxon>
        <taxon>Bifurcata</taxon>
        <taxon>Unidentata</taxon>
        <taxon>Episquamata</taxon>
        <taxon>Laterata</taxon>
        <taxon>Lacertibaenia</taxon>
        <taxon>Lacertidae</taxon>
        <taxon>Podarcis</taxon>
    </lineage>
</organism>
<dbReference type="GeneTree" id="ENSGT00980000198828"/>
<reference evidence="1" key="3">
    <citation type="submission" date="2025-09" db="UniProtKB">
        <authorList>
            <consortium name="Ensembl"/>
        </authorList>
    </citation>
    <scope>IDENTIFICATION</scope>
</reference>